<evidence type="ECO:0000313" key="3">
    <source>
        <dbReference type="EnsemblMetazoa" id="HelroP175185"/>
    </source>
</evidence>
<dbReference type="Pfam" id="PF00144">
    <property type="entry name" value="Beta-lactamase"/>
    <property type="match status" value="1"/>
</dbReference>
<dbReference type="GO" id="GO:0005739">
    <property type="term" value="C:mitochondrion"/>
    <property type="evidence" value="ECO:0000318"/>
    <property type="project" value="GO_Central"/>
</dbReference>
<reference evidence="2 4" key="2">
    <citation type="journal article" date="2013" name="Nature">
        <title>Insights into bilaterian evolution from three spiralian genomes.</title>
        <authorList>
            <person name="Simakov O."/>
            <person name="Marletaz F."/>
            <person name="Cho S.J."/>
            <person name="Edsinger-Gonzales E."/>
            <person name="Havlak P."/>
            <person name="Hellsten U."/>
            <person name="Kuo D.H."/>
            <person name="Larsson T."/>
            <person name="Lv J."/>
            <person name="Arendt D."/>
            <person name="Savage R."/>
            <person name="Osoegawa K."/>
            <person name="de Jong P."/>
            <person name="Grimwood J."/>
            <person name="Chapman J.A."/>
            <person name="Shapiro H."/>
            <person name="Aerts A."/>
            <person name="Otillar R.P."/>
            <person name="Terry A.Y."/>
            <person name="Boore J.L."/>
            <person name="Grigoriev I.V."/>
            <person name="Lindberg D.R."/>
            <person name="Seaver E.C."/>
            <person name="Weisblat D.A."/>
            <person name="Putnam N.H."/>
            <person name="Rokhsar D.S."/>
        </authorList>
    </citation>
    <scope>NUCLEOTIDE SEQUENCE</scope>
</reference>
<dbReference type="STRING" id="6412.T1F8Z2"/>
<dbReference type="Gene3D" id="3.40.710.10">
    <property type="entry name" value="DD-peptidase/beta-lactamase superfamily"/>
    <property type="match status" value="1"/>
</dbReference>
<dbReference type="CTD" id="20205291"/>
<evidence type="ECO:0000259" key="1">
    <source>
        <dbReference type="Pfam" id="PF00144"/>
    </source>
</evidence>
<name>T1F8Z2_HELRO</name>
<dbReference type="HOGENOM" id="CLU_020027_0_5_1"/>
<accession>T1F8Z2</accession>
<protein>
    <recommendedName>
        <fullName evidence="1">Beta-lactamase-related domain-containing protein</fullName>
    </recommendedName>
</protein>
<feature type="domain" description="Beta-lactamase-related" evidence="1">
    <location>
        <begin position="27"/>
        <end position="347"/>
    </location>
</feature>
<organism evidence="3 4">
    <name type="scientific">Helobdella robusta</name>
    <name type="common">Californian leech</name>
    <dbReference type="NCBI Taxonomy" id="6412"/>
    <lineage>
        <taxon>Eukaryota</taxon>
        <taxon>Metazoa</taxon>
        <taxon>Spiralia</taxon>
        <taxon>Lophotrochozoa</taxon>
        <taxon>Annelida</taxon>
        <taxon>Clitellata</taxon>
        <taxon>Hirudinea</taxon>
        <taxon>Rhynchobdellida</taxon>
        <taxon>Glossiphoniidae</taxon>
        <taxon>Helobdella</taxon>
    </lineage>
</organism>
<dbReference type="InterPro" id="IPR052794">
    <property type="entry name" value="Mito_Ser_Protease_LACTB"/>
</dbReference>
<dbReference type="InterPro" id="IPR012338">
    <property type="entry name" value="Beta-lactam/transpept-like"/>
</dbReference>
<dbReference type="EMBL" id="AMQM01005163">
    <property type="status" value="NOT_ANNOTATED_CDS"/>
    <property type="molecule type" value="Genomic_DNA"/>
</dbReference>
<dbReference type="KEGG" id="hro:HELRODRAFT_175185"/>
<dbReference type="OrthoDB" id="5946976at2759"/>
<dbReference type="RefSeq" id="XP_009020867.1">
    <property type="nucleotide sequence ID" value="XM_009022619.1"/>
</dbReference>
<keyword evidence="4" id="KW-1185">Reference proteome</keyword>
<dbReference type="PANTHER" id="PTHR46520">
    <property type="entry name" value="SERINE BETA-LACTAMASE-LIKE PROTEIN LACTB, MITOCHONDRIAL"/>
    <property type="match status" value="1"/>
</dbReference>
<dbReference type="InParanoid" id="T1F8Z2"/>
<sequence>MMELKSESDRHRISTAIEKCKKVIIGLQQLHKIPGVSISVSVNGSLVWTEGFGHSDVENNTLCTENTVMKIASISKCITSALMANEIDKGRLDLDANINQYLDWPELFYNEKSVFITPRMLACHLAGIRAYKYNSELTAEEPNYRYDEYHIVENYPNVTSALQLFKRDELISEPGSKFNYSNHGYTLLSAVLEKSSKMEFKEMLFRMHYKLVNDKPVICPQTSSSFKIAGAGLLSTSVDLIRFANYIISCYRGKNKTPGGLSKEIVRTLWTPVKNGILVNNINFQYGLGWQVNWKKGNDRMYVGHTGRATGASSVLMISLPFNRGKFSNPDSSKGNSLAVVILSNMQGVSLNDVSINILDIFSQAIDG</sequence>
<dbReference type="GO" id="GO:0008233">
    <property type="term" value="F:peptidase activity"/>
    <property type="evidence" value="ECO:0000318"/>
    <property type="project" value="GO_Central"/>
</dbReference>
<dbReference type="eggNOG" id="ENOG502QQBX">
    <property type="taxonomic scope" value="Eukaryota"/>
</dbReference>
<dbReference type="EMBL" id="KB096830">
    <property type="protein sequence ID" value="ESO01155.1"/>
    <property type="molecule type" value="Genomic_DNA"/>
</dbReference>
<gene>
    <name evidence="3" type="primary">20205291</name>
    <name evidence="2" type="ORF">HELRODRAFT_175185</name>
</gene>
<reference evidence="4" key="1">
    <citation type="submission" date="2012-12" db="EMBL/GenBank/DDBJ databases">
        <authorList>
            <person name="Hellsten U."/>
            <person name="Grimwood J."/>
            <person name="Chapman J.A."/>
            <person name="Shapiro H."/>
            <person name="Aerts A."/>
            <person name="Otillar R.P."/>
            <person name="Terry A.Y."/>
            <person name="Boore J.L."/>
            <person name="Simakov O."/>
            <person name="Marletaz F."/>
            <person name="Cho S.-J."/>
            <person name="Edsinger-Gonzales E."/>
            <person name="Havlak P."/>
            <person name="Kuo D.-H."/>
            <person name="Larsson T."/>
            <person name="Lv J."/>
            <person name="Arendt D."/>
            <person name="Savage R."/>
            <person name="Osoegawa K."/>
            <person name="de Jong P."/>
            <person name="Lindberg D.R."/>
            <person name="Seaver E.C."/>
            <person name="Weisblat D.A."/>
            <person name="Putnam N.H."/>
            <person name="Grigoriev I.V."/>
            <person name="Rokhsar D.S."/>
        </authorList>
    </citation>
    <scope>NUCLEOTIDE SEQUENCE</scope>
</reference>
<evidence type="ECO:0000313" key="4">
    <source>
        <dbReference type="Proteomes" id="UP000015101"/>
    </source>
</evidence>
<evidence type="ECO:0000313" key="2">
    <source>
        <dbReference type="EMBL" id="ESO01155.1"/>
    </source>
</evidence>
<dbReference type="Proteomes" id="UP000015101">
    <property type="component" value="Unassembled WGS sequence"/>
</dbReference>
<dbReference type="GeneID" id="20205291"/>
<dbReference type="SUPFAM" id="SSF56601">
    <property type="entry name" value="beta-lactamase/transpeptidase-like"/>
    <property type="match status" value="1"/>
</dbReference>
<dbReference type="EnsemblMetazoa" id="HelroT175185">
    <property type="protein sequence ID" value="HelroP175185"/>
    <property type="gene ID" value="HelroG175185"/>
</dbReference>
<dbReference type="AlphaFoldDB" id="T1F8Z2"/>
<dbReference type="InterPro" id="IPR001466">
    <property type="entry name" value="Beta-lactam-related"/>
</dbReference>
<dbReference type="GO" id="GO:0019216">
    <property type="term" value="P:regulation of lipid metabolic process"/>
    <property type="evidence" value="ECO:0000318"/>
    <property type="project" value="GO_Central"/>
</dbReference>
<proteinExistence type="predicted"/>
<dbReference type="GO" id="GO:0006508">
    <property type="term" value="P:proteolysis"/>
    <property type="evidence" value="ECO:0000318"/>
    <property type="project" value="GO_Central"/>
</dbReference>
<reference evidence="3" key="3">
    <citation type="submission" date="2015-06" db="UniProtKB">
        <authorList>
            <consortium name="EnsemblMetazoa"/>
        </authorList>
    </citation>
    <scope>IDENTIFICATION</scope>
</reference>
<dbReference type="PANTHER" id="PTHR46520:SF1">
    <property type="entry name" value="SERINE BETA-LACTAMASE-LIKE PROTEIN LACTB, MITOCHONDRIAL"/>
    <property type="match status" value="1"/>
</dbReference>